<reference evidence="2" key="1">
    <citation type="journal article" date="2019" name="Nat. Commun.">
        <title>Expansion of phycobilisome linker gene families in mesophilic red algae.</title>
        <authorList>
            <person name="Lee J."/>
            <person name="Kim D."/>
            <person name="Bhattacharya D."/>
            <person name="Yoon H.S."/>
        </authorList>
    </citation>
    <scope>NUCLEOTIDE SEQUENCE [LARGE SCALE GENOMIC DNA]</scope>
    <source>
        <strain evidence="2">CCMP 1328</strain>
    </source>
</reference>
<dbReference type="EMBL" id="VRMN01000015">
    <property type="protein sequence ID" value="KAA8491248.1"/>
    <property type="molecule type" value="Genomic_DNA"/>
</dbReference>
<keyword evidence="2" id="KW-1185">Reference proteome</keyword>
<name>A0A5J4YJ32_PORPP</name>
<gene>
    <name evidence="1" type="ORF">FVE85_9543</name>
</gene>
<evidence type="ECO:0000313" key="1">
    <source>
        <dbReference type="EMBL" id="KAA8491248.1"/>
    </source>
</evidence>
<dbReference type="Proteomes" id="UP000324585">
    <property type="component" value="Unassembled WGS sequence"/>
</dbReference>
<protein>
    <submittedName>
        <fullName evidence="1">Uncharacterized protein</fullName>
    </submittedName>
</protein>
<accession>A0A5J4YJ32</accession>
<sequence length="124" mass="13869">MRAALHDQIVQMKQRMSAMAAEHSRERQSWEQQAAAQIASLGAEAARQRVAPAPVLSSLKPAPMIYYGGERTAAALLKRKTAARDRVYLPAKTEWENAGRTWADEQEHQVVTTLATYFIEDTQS</sequence>
<proteinExistence type="predicted"/>
<comment type="caution">
    <text evidence="1">The sequence shown here is derived from an EMBL/GenBank/DDBJ whole genome shotgun (WGS) entry which is preliminary data.</text>
</comment>
<dbReference type="AlphaFoldDB" id="A0A5J4YJ32"/>
<organism evidence="1 2">
    <name type="scientific">Porphyridium purpureum</name>
    <name type="common">Red alga</name>
    <name type="synonym">Porphyridium cruentum</name>
    <dbReference type="NCBI Taxonomy" id="35688"/>
    <lineage>
        <taxon>Eukaryota</taxon>
        <taxon>Rhodophyta</taxon>
        <taxon>Bangiophyceae</taxon>
        <taxon>Porphyridiales</taxon>
        <taxon>Porphyridiaceae</taxon>
        <taxon>Porphyridium</taxon>
    </lineage>
</organism>
<evidence type="ECO:0000313" key="2">
    <source>
        <dbReference type="Proteomes" id="UP000324585"/>
    </source>
</evidence>